<organism evidence="1">
    <name type="scientific">Sulfurisphaera javensis</name>
    <dbReference type="NCBI Taxonomy" id="2049879"/>
    <lineage>
        <taxon>Archaea</taxon>
        <taxon>Thermoproteota</taxon>
        <taxon>Thermoprotei</taxon>
        <taxon>Sulfolobales</taxon>
        <taxon>Sulfolobaceae</taxon>
        <taxon>Sulfurisphaera</taxon>
    </lineage>
</organism>
<evidence type="ECO:0008006" key="2">
    <source>
        <dbReference type="Google" id="ProtNLM"/>
    </source>
</evidence>
<dbReference type="EMBL" id="AP031322">
    <property type="protein sequence ID" value="BFH72926.1"/>
    <property type="molecule type" value="Genomic_DNA"/>
</dbReference>
<evidence type="ECO:0000313" key="1">
    <source>
        <dbReference type="EMBL" id="BFH72926.1"/>
    </source>
</evidence>
<name>A0AAT9GQ48_9CREN</name>
<dbReference type="InterPro" id="IPR036390">
    <property type="entry name" value="WH_DNA-bd_sf"/>
</dbReference>
<gene>
    <name evidence="1" type="ORF">SJAV_08700</name>
</gene>
<dbReference type="InterPro" id="IPR036388">
    <property type="entry name" value="WH-like_DNA-bd_sf"/>
</dbReference>
<dbReference type="KEGG" id="sjv:SJAV_08700"/>
<reference evidence="1" key="1">
    <citation type="submission" date="2024-03" db="EMBL/GenBank/DDBJ databases">
        <title>Complete genome sequence of Sulfurisphaera javensis strain KD-1.</title>
        <authorList>
            <person name="Sakai H."/>
            <person name="Nur N."/>
            <person name="Suwanto A."/>
            <person name="Kurosawa N."/>
        </authorList>
    </citation>
    <scope>NUCLEOTIDE SEQUENCE</scope>
    <source>
        <strain evidence="1">KD-1</strain>
    </source>
</reference>
<sequence length="186" mass="21120">MILLTEITSDETRLFRNLKIDKINEIILLSSDKISEQSSRFVLEMLNIPYVLLSLKGFEEGVVEIAKILMTKKEEIGLALSKRDLGILQIIYALALVKPTARLFIEGEEMGRIKDLQKLDITQDDITLLQYIGSGIENISKLSKIINSSMTTTWRKVKELEEKGLVEKGNKLQLTRKGKIAIMLNK</sequence>
<dbReference type="RefSeq" id="WP_369611113.1">
    <property type="nucleotide sequence ID" value="NZ_AP031322.1"/>
</dbReference>
<accession>A0AAT9GQ48</accession>
<dbReference type="Gene3D" id="1.10.10.10">
    <property type="entry name" value="Winged helix-like DNA-binding domain superfamily/Winged helix DNA-binding domain"/>
    <property type="match status" value="1"/>
</dbReference>
<proteinExistence type="predicted"/>
<dbReference type="GeneID" id="92353799"/>
<dbReference type="SUPFAM" id="SSF46785">
    <property type="entry name" value="Winged helix' DNA-binding domain"/>
    <property type="match status" value="1"/>
</dbReference>
<dbReference type="AlphaFoldDB" id="A0AAT9GQ48"/>
<protein>
    <recommendedName>
        <fullName evidence="2">CRISPR locus-related DNA-binding protein</fullName>
    </recommendedName>
</protein>